<dbReference type="EMBL" id="FOAS01000005">
    <property type="protein sequence ID" value="SEK80472.1"/>
    <property type="molecule type" value="Genomic_DNA"/>
</dbReference>
<reference evidence="1 2" key="1">
    <citation type="submission" date="2016-10" db="EMBL/GenBank/DDBJ databases">
        <authorList>
            <person name="de Groot N.N."/>
        </authorList>
    </citation>
    <scope>NUCLEOTIDE SEQUENCE [LARGE SCALE GENOMIC DNA]</scope>
    <source>
        <strain evidence="1 2">JCM 19513</strain>
    </source>
</reference>
<accession>A0A1H7K129</accession>
<keyword evidence="2" id="KW-1185">Reference proteome</keyword>
<evidence type="ECO:0000313" key="1">
    <source>
        <dbReference type="EMBL" id="SEK80472.1"/>
    </source>
</evidence>
<gene>
    <name evidence="1" type="ORF">SAMN05216214_105114</name>
</gene>
<sequence length="136" mass="15025">MSDLFEGLKALHANAFPKTCACCGTVFTDQAHYIAGTVPVAADKSGFKSMVDDDEHDVLGWFRNCKCGSTLLTYHLDRRDMSAQGLKRREKFAALQQRLLAVGWTAEEARQALLAVVQRGEVTAHLQQALKQARSD</sequence>
<protein>
    <submittedName>
        <fullName evidence="1">Uncharacterized protein</fullName>
    </submittedName>
</protein>
<dbReference type="Proteomes" id="UP000185766">
    <property type="component" value="Unassembled WGS sequence"/>
</dbReference>
<dbReference type="RefSeq" id="WP_074866381.1">
    <property type="nucleotide sequence ID" value="NZ_FOAS01000005.1"/>
</dbReference>
<evidence type="ECO:0000313" key="2">
    <source>
        <dbReference type="Proteomes" id="UP000185766"/>
    </source>
</evidence>
<proteinExistence type="predicted"/>
<dbReference type="AlphaFoldDB" id="A0A1H7K129"/>
<name>A0A1H7K129_9GAMM</name>
<organism evidence="1 2">
    <name type="scientific">Atopomonas hussainii</name>
    <dbReference type="NCBI Taxonomy" id="1429083"/>
    <lineage>
        <taxon>Bacteria</taxon>
        <taxon>Pseudomonadati</taxon>
        <taxon>Pseudomonadota</taxon>
        <taxon>Gammaproteobacteria</taxon>
        <taxon>Pseudomonadales</taxon>
        <taxon>Pseudomonadaceae</taxon>
        <taxon>Atopomonas</taxon>
    </lineage>
</organism>